<dbReference type="AlphaFoldDB" id="A0A853G9V4"/>
<gene>
    <name evidence="1" type="ORF">H0A72_20500</name>
</gene>
<sequence>MECRPGCGACCIAPSISSPIPGMPGGKPAGVRCVQLDDDGRCRIFGRPERPAVCGGLRPSLEMCGRDRGEAMVWLTRLEDLTAP</sequence>
<dbReference type="Proteomes" id="UP000559809">
    <property type="component" value="Unassembled WGS sequence"/>
</dbReference>
<reference evidence="1 2" key="1">
    <citation type="submission" date="2020-07" db="EMBL/GenBank/DDBJ databases">
        <title>Taxonomic revisions and descriptions of new bacterial species based on genomic comparisons in the high-G+C-content subgroup of the family Alcaligenaceae.</title>
        <authorList>
            <person name="Szabo A."/>
            <person name="Felfoldi T."/>
        </authorList>
    </citation>
    <scope>NUCLEOTIDE SEQUENCE [LARGE SCALE GENOMIC DNA]</scope>
    <source>
        <strain evidence="1 2">LMG 24012</strain>
    </source>
</reference>
<dbReference type="PANTHER" id="PTHR36931:SF1">
    <property type="entry name" value="UPF0153 PROTEIN YEIW"/>
    <property type="match status" value="1"/>
</dbReference>
<dbReference type="PANTHER" id="PTHR36931">
    <property type="entry name" value="UPF0153 PROTEIN YEIW"/>
    <property type="match status" value="1"/>
</dbReference>
<evidence type="ECO:0000313" key="1">
    <source>
        <dbReference type="EMBL" id="NYT51700.1"/>
    </source>
</evidence>
<proteinExistence type="predicted"/>
<keyword evidence="2" id="KW-1185">Reference proteome</keyword>
<dbReference type="EMBL" id="JACCEM010000014">
    <property type="protein sequence ID" value="NYT51700.1"/>
    <property type="molecule type" value="Genomic_DNA"/>
</dbReference>
<name>A0A853G9V4_9BURK</name>
<dbReference type="Pfam" id="PF03692">
    <property type="entry name" value="CxxCxxCC"/>
    <property type="match status" value="1"/>
</dbReference>
<evidence type="ECO:0000313" key="2">
    <source>
        <dbReference type="Proteomes" id="UP000559809"/>
    </source>
</evidence>
<dbReference type="RefSeq" id="WP_180158375.1">
    <property type="nucleotide sequence ID" value="NZ_JACCEM010000014.1"/>
</dbReference>
<organism evidence="1 2">
    <name type="scientific">Parapusillimonas granuli</name>
    <dbReference type="NCBI Taxonomy" id="380911"/>
    <lineage>
        <taxon>Bacteria</taxon>
        <taxon>Pseudomonadati</taxon>
        <taxon>Pseudomonadota</taxon>
        <taxon>Betaproteobacteria</taxon>
        <taxon>Burkholderiales</taxon>
        <taxon>Alcaligenaceae</taxon>
        <taxon>Parapusillimonas</taxon>
    </lineage>
</organism>
<comment type="caution">
    <text evidence="1">The sequence shown here is derived from an EMBL/GenBank/DDBJ whole genome shotgun (WGS) entry which is preliminary data.</text>
</comment>
<dbReference type="InterPro" id="IPR005358">
    <property type="entry name" value="Puta_zinc/iron-chelating_dom"/>
</dbReference>
<accession>A0A853G9V4</accession>
<dbReference type="InterPro" id="IPR052572">
    <property type="entry name" value="UPF0153_domain"/>
</dbReference>
<protein>
    <submittedName>
        <fullName evidence="1">YkgJ family cysteine cluster protein</fullName>
    </submittedName>
</protein>